<name>A0A6J2XN35_SITOR</name>
<feature type="coiled-coil region" evidence="1">
    <location>
        <begin position="356"/>
        <end position="394"/>
    </location>
</feature>
<dbReference type="RefSeq" id="XP_030752481.1">
    <property type="nucleotide sequence ID" value="XM_030896621.1"/>
</dbReference>
<gene>
    <name evidence="4" type="primary">LOC115879687</name>
</gene>
<keyword evidence="1" id="KW-0175">Coiled coil</keyword>
<evidence type="ECO:0000256" key="1">
    <source>
        <dbReference type="SAM" id="Coils"/>
    </source>
</evidence>
<dbReference type="InterPro" id="IPR011249">
    <property type="entry name" value="Metalloenz_LuxS/M16"/>
</dbReference>
<reference evidence="4" key="1">
    <citation type="submission" date="2025-08" db="UniProtKB">
        <authorList>
            <consortium name="RefSeq"/>
        </authorList>
    </citation>
    <scope>IDENTIFICATION</scope>
    <source>
        <tissue evidence="4">Gonads</tissue>
    </source>
</reference>
<evidence type="ECO:0000313" key="3">
    <source>
        <dbReference type="Proteomes" id="UP000504635"/>
    </source>
</evidence>
<dbReference type="Proteomes" id="UP000504635">
    <property type="component" value="Unplaced"/>
</dbReference>
<dbReference type="InterPro" id="IPR007863">
    <property type="entry name" value="Peptidase_M16_C"/>
</dbReference>
<dbReference type="Pfam" id="PF00675">
    <property type="entry name" value="Peptidase_M16"/>
    <property type="match status" value="1"/>
</dbReference>
<dbReference type="PANTHER" id="PTHR43016">
    <property type="entry name" value="PRESEQUENCE PROTEASE"/>
    <property type="match status" value="1"/>
</dbReference>
<dbReference type="Pfam" id="PF05193">
    <property type="entry name" value="Peptidase_M16_C"/>
    <property type="match status" value="1"/>
</dbReference>
<organism evidence="3 4">
    <name type="scientific">Sitophilus oryzae</name>
    <name type="common">Rice weevil</name>
    <name type="synonym">Curculio oryzae</name>
    <dbReference type="NCBI Taxonomy" id="7048"/>
    <lineage>
        <taxon>Eukaryota</taxon>
        <taxon>Metazoa</taxon>
        <taxon>Ecdysozoa</taxon>
        <taxon>Arthropoda</taxon>
        <taxon>Hexapoda</taxon>
        <taxon>Insecta</taxon>
        <taxon>Pterygota</taxon>
        <taxon>Neoptera</taxon>
        <taxon>Endopterygota</taxon>
        <taxon>Coleoptera</taxon>
        <taxon>Polyphaga</taxon>
        <taxon>Cucujiformia</taxon>
        <taxon>Curculionidae</taxon>
        <taxon>Dryophthorinae</taxon>
        <taxon>Sitophilus</taxon>
    </lineage>
</organism>
<dbReference type="GO" id="GO:0046872">
    <property type="term" value="F:metal ion binding"/>
    <property type="evidence" value="ECO:0007669"/>
    <property type="project" value="InterPro"/>
</dbReference>
<dbReference type="GeneID" id="115879687"/>
<keyword evidence="3" id="KW-1185">Reference proteome</keyword>
<dbReference type="FunFam" id="3.30.830.10:FF:000031">
    <property type="entry name" value="Putative zinc metalloprotease"/>
    <property type="match status" value="1"/>
</dbReference>
<protein>
    <submittedName>
        <fullName evidence="4">LOW QUALITY PROTEIN: uncharacterized protein C05D11.1-like</fullName>
    </submittedName>
</protein>
<sequence>MPPTDSTPNNETGNFELYYSLKAFNKIPVAEYVSKKTGLTVCIAEVEGPIVNGYFCLVTEAFDDDGLPHTLEHLIFLGSENYPFKGVLDLLANRCLASGTNAWTDIDHTCYTMETAGSEGFLSLMPIFLEHILYPNLNEESFVTEVHHITGEGEDAGVVYCEMQGRENSAESRLHLAVARNIYPGRCGYSSETGGIMKNLRESTNNTKVRSYHKELYRPENLKIIVTGQINPQDVFKALEPLEFQILSKGERGPFQRPWQSPVPPLDSSKELVIKYPSDDEDNGLYAIAWRGPSCVTDLYTMTACSLLLKYFTENSVSPLPKAFVEIDDPYASNVCYNLYENSETCFYIMFENVPVSKLSELKSKLKEELQRILNSEEIDMQKLESIINRYKLENISNIENNPHHSIAFMIIGHMLYGNTKEDLQQRVNPLDDLAKLSKESKSFWLQILDKYFVNNKYISIQCYPSKEEQQEMAKEEKLRVEKQRETLALEGLKEKADILQKAIEFNDREPPKEMLTSVPIPSLKSIKFHNLDRYRTDSNPDGRLDLSQTPIFTYFDHLKTGFVFIYGLLDTSKVPQDLRVYLPLLLESLLELPIERDGQLIPYEDVSSSVEIDTVTTGTSIGLGGGSLFSCGSYSQTATLAIQVEPSKHEKGMQWLQELLYKTKFTLDRIKVIALKMNNTVAQAKRSGRNVASYAMKTCGILKVRTNVYVNGILLQSKFLSELTEKLNGDQSQEVLDQLEKLRSNITSSSNLTLYLAGNLDNLTDPAKTLNQFYVTENLSQIQKLKCIPDYDLLSDPEYAPKPGCIIGLGCIESSFFYQTTKCITSFEDKDLPALMLYVQYLVQAEGPMWKQIRGKGYSYGYRIAVKVSEGLLYLIFAKATNVLSAYQEAKEIVNKHVSTKEWDSTLLESAKSSLIFDIIEEEKTIGSVVGLSLRSYFDGVDYSYNRKLLEALEYVTTEDLNRVGDLYITSLFDPSKVKTALVTDPSKIPDTAAGFKKFGLELTEYTSLGDSYLNKLV</sequence>
<dbReference type="KEGG" id="soy:115879687"/>
<feature type="coiled-coil region" evidence="1">
    <location>
        <begin position="466"/>
        <end position="510"/>
    </location>
</feature>
<dbReference type="InterPro" id="IPR011765">
    <property type="entry name" value="Pept_M16_N"/>
</dbReference>
<feature type="domain" description="Peptidase M16C associated" evidence="2">
    <location>
        <begin position="463"/>
        <end position="724"/>
    </location>
</feature>
<dbReference type="Gene3D" id="3.30.830.10">
    <property type="entry name" value="Metalloenzyme, LuxS/M16 peptidase-like"/>
    <property type="match status" value="4"/>
</dbReference>
<dbReference type="AlphaFoldDB" id="A0A6J2XN35"/>
<evidence type="ECO:0000313" key="4">
    <source>
        <dbReference type="RefSeq" id="XP_030752481.1"/>
    </source>
</evidence>
<dbReference type="FunFam" id="3.30.830.10:FF:000015">
    <property type="entry name" value="Putative zinc metalloprotease"/>
    <property type="match status" value="1"/>
</dbReference>
<dbReference type="InterPro" id="IPR013578">
    <property type="entry name" value="Peptidase_M16C_assoc"/>
</dbReference>
<evidence type="ECO:0000259" key="2">
    <source>
        <dbReference type="SMART" id="SM01264"/>
    </source>
</evidence>
<dbReference type="Pfam" id="PF08367">
    <property type="entry name" value="M16C_assoc"/>
    <property type="match status" value="1"/>
</dbReference>
<dbReference type="OrthoDB" id="4953at2759"/>
<accession>A0A6J2XN35</accession>
<dbReference type="SUPFAM" id="SSF63411">
    <property type="entry name" value="LuxS/MPP-like metallohydrolase"/>
    <property type="match status" value="4"/>
</dbReference>
<dbReference type="PANTHER" id="PTHR43016:SF16">
    <property type="entry name" value="METALLOPROTEASE, PUTATIVE (AFU_ORTHOLOGUE AFUA_4G07610)-RELATED"/>
    <property type="match status" value="1"/>
</dbReference>
<dbReference type="SMART" id="SM01264">
    <property type="entry name" value="M16C_associated"/>
    <property type="match status" value="1"/>
</dbReference>
<dbReference type="GO" id="GO:0006508">
    <property type="term" value="P:proteolysis"/>
    <property type="evidence" value="ECO:0007669"/>
    <property type="project" value="InterPro"/>
</dbReference>
<dbReference type="InParanoid" id="A0A6J2XN35"/>
<proteinExistence type="predicted"/>